<name>A0A1G4GU23_PLAVI</name>
<feature type="transmembrane region" description="Helical" evidence="1">
    <location>
        <begin position="258"/>
        <end position="278"/>
    </location>
</feature>
<keyword evidence="1" id="KW-1133">Transmembrane helix</keyword>
<keyword evidence="1" id="KW-0812">Transmembrane</keyword>
<dbReference type="AlphaFoldDB" id="A0A1G4GU23"/>
<keyword evidence="1" id="KW-0472">Membrane</keyword>
<evidence type="ECO:0000313" key="2">
    <source>
        <dbReference type="EMBL" id="SCO66063.1"/>
    </source>
</evidence>
<organism evidence="2 3">
    <name type="scientific">Plasmodium vivax</name>
    <name type="common">malaria parasite P. vivax</name>
    <dbReference type="NCBI Taxonomy" id="5855"/>
    <lineage>
        <taxon>Eukaryota</taxon>
        <taxon>Sar</taxon>
        <taxon>Alveolata</taxon>
        <taxon>Apicomplexa</taxon>
        <taxon>Aconoidasida</taxon>
        <taxon>Haemosporida</taxon>
        <taxon>Plasmodiidae</taxon>
        <taxon>Plasmodium</taxon>
        <taxon>Plasmodium (Plasmodium)</taxon>
    </lineage>
</organism>
<dbReference type="VEuPathDB" id="PlasmoDB:PVX_086863"/>
<dbReference type="Pfam" id="PF05795">
    <property type="entry name" value="Plasmodium_Vir"/>
    <property type="match status" value="2"/>
</dbReference>
<dbReference type="VEuPathDB" id="PlasmoDB:PVPAM_050041300"/>
<dbReference type="InterPro" id="IPR008780">
    <property type="entry name" value="Plasmodium_Vir"/>
</dbReference>
<dbReference type="VEuPathDB" id="PlasmoDB:PVW1_050038800"/>
<dbReference type="VEuPathDB" id="PlasmoDB:PVP01_0533500"/>
<reference evidence="2 3" key="1">
    <citation type="submission" date="2016-07" db="EMBL/GenBank/DDBJ databases">
        <authorList>
            <consortium name="Pathogen Informatics"/>
        </authorList>
    </citation>
    <scope>NUCLEOTIDE SEQUENCE [LARGE SCALE GENOMIC DNA]</scope>
</reference>
<evidence type="ECO:0000256" key="1">
    <source>
        <dbReference type="SAM" id="Phobius"/>
    </source>
</evidence>
<accession>A0A1G4GU23</accession>
<protein>
    <submittedName>
        <fullName evidence="2">VIR protein</fullName>
    </submittedName>
</protein>
<evidence type="ECO:0000313" key="3">
    <source>
        <dbReference type="Proteomes" id="UP000196402"/>
    </source>
</evidence>
<dbReference type="Proteomes" id="UP000196402">
    <property type="component" value="Chromosome 5"/>
</dbReference>
<proteinExistence type="predicted"/>
<gene>
    <name evidence="2" type="ORF">PVT01_050036600</name>
</gene>
<sequence>MDGEPKITTKYKSLSKSFNSIYDYYNADTEDGGEDSCNSINTYDEANAYGSNFICKRLLRNLTNFLTIGTYDEPDKDKLCRYLNIWLIDQRVNNQIDCNVIDYILSGPENTYEIKCKLNRYKIGKSCINNSDLEIINNLLVFFENIDSIKSGLHEKPDNEKYNGSKRDLKIFARIYNNNISKCVHESENKTLCEELKKFYNSYEKEVLSMYENLKNELPSLCPPPNNGQDMEHSNYECKVESKRNRNESSHALISSPVIIPGSLGALGGVSFISFLLYKYTPVISRLRPGDSRSKEKLRNGDEEKSNFRFTYDADSTYHHNRSYHLQYHPSKKK</sequence>
<dbReference type="EMBL" id="LT615243">
    <property type="protein sequence ID" value="SCO66063.1"/>
    <property type="molecule type" value="Genomic_DNA"/>
</dbReference>